<evidence type="ECO:0000313" key="3">
    <source>
        <dbReference type="Proteomes" id="UP000619293"/>
    </source>
</evidence>
<sequence>MTTPGLHDQGAAHAANPLVEHPSRSDVRRQAVQRMRRMSALHARHAWDQRYRDPIAPHSLAVLYVQPDSEREQRYLLSAAWRLWLEGPEATDLPRLLFDLHHQLAPRAVLDGFDIRDELMTGRDKTMSAKAVYAGVAVSSLDTEKGTWVQARRAAASEGDIPGRVFVVLTDGTVVLCDRGASTELGMFKVRSTHDLDYAPGHSPYSWTAVTRAALSKDPDDPRDPLRWLAALSDTFEQADNRRVLSTRAAGGQPGRRRA</sequence>
<proteinExistence type="predicted"/>
<name>A0A8J3K3V3_9ACTN</name>
<dbReference type="EMBL" id="BONG01000018">
    <property type="protein sequence ID" value="GIF89838.1"/>
    <property type="molecule type" value="Genomic_DNA"/>
</dbReference>
<keyword evidence="3" id="KW-1185">Reference proteome</keyword>
<comment type="caution">
    <text evidence="2">The sequence shown here is derived from an EMBL/GenBank/DDBJ whole genome shotgun (WGS) entry which is preliminary data.</text>
</comment>
<dbReference type="AlphaFoldDB" id="A0A8J3K3V3"/>
<accession>A0A8J3K3V3</accession>
<feature type="region of interest" description="Disordered" evidence="1">
    <location>
        <begin position="1"/>
        <end position="25"/>
    </location>
</feature>
<evidence type="ECO:0000313" key="2">
    <source>
        <dbReference type="EMBL" id="GIF89838.1"/>
    </source>
</evidence>
<protein>
    <submittedName>
        <fullName evidence="2">Uncharacterized protein</fullName>
    </submittedName>
</protein>
<organism evidence="2 3">
    <name type="scientific">Catellatospora chokoriensis</name>
    <dbReference type="NCBI Taxonomy" id="310353"/>
    <lineage>
        <taxon>Bacteria</taxon>
        <taxon>Bacillati</taxon>
        <taxon>Actinomycetota</taxon>
        <taxon>Actinomycetes</taxon>
        <taxon>Micromonosporales</taxon>
        <taxon>Micromonosporaceae</taxon>
        <taxon>Catellatospora</taxon>
    </lineage>
</organism>
<reference evidence="2 3" key="1">
    <citation type="submission" date="2021-01" db="EMBL/GenBank/DDBJ databases">
        <title>Whole genome shotgun sequence of Catellatospora chokoriensis NBRC 107358.</title>
        <authorList>
            <person name="Komaki H."/>
            <person name="Tamura T."/>
        </authorList>
    </citation>
    <scope>NUCLEOTIDE SEQUENCE [LARGE SCALE GENOMIC DNA]</scope>
    <source>
        <strain evidence="2 3">NBRC 107358</strain>
    </source>
</reference>
<evidence type="ECO:0000256" key="1">
    <source>
        <dbReference type="SAM" id="MobiDB-lite"/>
    </source>
</evidence>
<dbReference type="Proteomes" id="UP000619293">
    <property type="component" value="Unassembled WGS sequence"/>
</dbReference>
<gene>
    <name evidence="2" type="ORF">Cch02nite_32820</name>
</gene>